<protein>
    <recommendedName>
        <fullName evidence="4">ShKT domain-containing protein</fullName>
    </recommendedName>
</protein>
<dbReference type="EMBL" id="UYJE01004398">
    <property type="protein sequence ID" value="VDI27716.1"/>
    <property type="molecule type" value="Genomic_DNA"/>
</dbReference>
<name>A0A8B6E040_MYTGA</name>
<keyword evidence="3" id="KW-1185">Reference proteome</keyword>
<gene>
    <name evidence="2" type="ORF">MGAL_10B037306</name>
</gene>
<reference evidence="2" key="1">
    <citation type="submission" date="2018-11" db="EMBL/GenBank/DDBJ databases">
        <authorList>
            <person name="Alioto T."/>
            <person name="Alioto T."/>
        </authorList>
    </citation>
    <scope>NUCLEOTIDE SEQUENCE</scope>
</reference>
<evidence type="ECO:0000313" key="3">
    <source>
        <dbReference type="Proteomes" id="UP000596742"/>
    </source>
</evidence>
<dbReference type="OrthoDB" id="10559514at2759"/>
<feature type="coiled-coil region" evidence="1">
    <location>
        <begin position="26"/>
        <end position="77"/>
    </location>
</feature>
<evidence type="ECO:0000256" key="1">
    <source>
        <dbReference type="SAM" id="Coils"/>
    </source>
</evidence>
<dbReference type="AlphaFoldDB" id="A0A8B6E040"/>
<dbReference type="Proteomes" id="UP000596742">
    <property type="component" value="Unassembled WGS sequence"/>
</dbReference>
<sequence>MNKNEHYYIHDVSFQQRRLQLLCILLQQGKQQLQQLEHLLQRLEQLLQQLEKLLKQLKQLLQHLEQMLQQLEQLLKKQPCMDDPRIACDLSVCNTDSKYFCQLTCNRCP</sequence>
<organism evidence="2 3">
    <name type="scientific">Mytilus galloprovincialis</name>
    <name type="common">Mediterranean mussel</name>
    <dbReference type="NCBI Taxonomy" id="29158"/>
    <lineage>
        <taxon>Eukaryota</taxon>
        <taxon>Metazoa</taxon>
        <taxon>Spiralia</taxon>
        <taxon>Lophotrochozoa</taxon>
        <taxon>Mollusca</taxon>
        <taxon>Bivalvia</taxon>
        <taxon>Autobranchia</taxon>
        <taxon>Pteriomorphia</taxon>
        <taxon>Mytilida</taxon>
        <taxon>Mytiloidea</taxon>
        <taxon>Mytilidae</taxon>
        <taxon>Mytilinae</taxon>
        <taxon>Mytilus</taxon>
    </lineage>
</organism>
<comment type="caution">
    <text evidence="2">The sequence shown here is derived from an EMBL/GenBank/DDBJ whole genome shotgun (WGS) entry which is preliminary data.</text>
</comment>
<proteinExistence type="predicted"/>
<evidence type="ECO:0008006" key="4">
    <source>
        <dbReference type="Google" id="ProtNLM"/>
    </source>
</evidence>
<evidence type="ECO:0000313" key="2">
    <source>
        <dbReference type="EMBL" id="VDI27716.1"/>
    </source>
</evidence>
<accession>A0A8B6E040</accession>
<keyword evidence="1" id="KW-0175">Coiled coil</keyword>